<gene>
    <name evidence="6" type="ORF">EGV54_07300</name>
</gene>
<dbReference type="GO" id="GO:0016787">
    <property type="term" value="F:hydrolase activity"/>
    <property type="evidence" value="ECO:0007669"/>
    <property type="project" value="UniProtKB-KW"/>
</dbReference>
<dbReference type="GO" id="GO:0005829">
    <property type="term" value="C:cytosol"/>
    <property type="evidence" value="ECO:0007669"/>
    <property type="project" value="TreeGrafter"/>
</dbReference>
<evidence type="ECO:0000313" key="6">
    <source>
        <dbReference type="EMBL" id="EGQ4384900.1"/>
    </source>
</evidence>
<dbReference type="InterPro" id="IPR002711">
    <property type="entry name" value="HNH"/>
</dbReference>
<comment type="similarity">
    <text evidence="3">Belongs to the HNH nuclease family.</text>
</comment>
<dbReference type="GO" id="GO:0004519">
    <property type="term" value="F:endonuclease activity"/>
    <property type="evidence" value="ECO:0007669"/>
    <property type="project" value="UniProtKB-KW"/>
</dbReference>
<evidence type="ECO:0000259" key="5">
    <source>
        <dbReference type="SMART" id="SM00507"/>
    </source>
</evidence>
<dbReference type="Proteomes" id="UP000600220">
    <property type="component" value="Unassembled WGS sequence"/>
</dbReference>
<dbReference type="CDD" id="cd00085">
    <property type="entry name" value="HNHc"/>
    <property type="match status" value="1"/>
</dbReference>
<evidence type="ECO:0000313" key="7">
    <source>
        <dbReference type="Proteomes" id="UP000600220"/>
    </source>
</evidence>
<dbReference type="PANTHER" id="PTHR41286">
    <property type="entry name" value="HNH NUCLEASE YAJD-RELATED"/>
    <property type="match status" value="1"/>
</dbReference>
<dbReference type="GO" id="GO:0008270">
    <property type="term" value="F:zinc ion binding"/>
    <property type="evidence" value="ECO:0007669"/>
    <property type="project" value="InterPro"/>
</dbReference>
<dbReference type="PANTHER" id="PTHR41286:SF1">
    <property type="entry name" value="HNH NUCLEASE YAJD-RELATED"/>
    <property type="match status" value="1"/>
</dbReference>
<reference evidence="6 7" key="1">
    <citation type="submission" date="2018-11" db="EMBL/GenBank/DDBJ databases">
        <authorList>
            <consortium name="Veterinary Laboratory Investigation and Response Network"/>
        </authorList>
    </citation>
    <scope>NUCLEOTIDE SEQUENCE [LARGE SCALE GENOMIC DNA]</scope>
    <source>
        <strain evidence="6 7">SPSE-18-VL-LA-PA-Ryan-0021</strain>
    </source>
</reference>
<dbReference type="InterPro" id="IPR003615">
    <property type="entry name" value="HNH_nuc"/>
</dbReference>
<evidence type="ECO:0000256" key="2">
    <source>
        <dbReference type="ARBA" id="ARBA00022801"/>
    </source>
</evidence>
<protein>
    <recommendedName>
        <fullName evidence="4">Putative HNH nuclease YajD</fullName>
    </recommendedName>
</protein>
<dbReference type="Pfam" id="PF01844">
    <property type="entry name" value="HNH"/>
    <property type="match status" value="1"/>
</dbReference>
<sequence length="101" mass="12565">MRDKSKRKQFYKSKAWNNVRQRVLARDNYECQECKKNGIVTTNNPEKHKTLDVDHIKELEFYPDLALEMDNLITLCIKCHNKKHNRYQKRKRKQRWNDEWW</sequence>
<evidence type="ECO:0000256" key="3">
    <source>
        <dbReference type="ARBA" id="ARBA00038412"/>
    </source>
</evidence>
<dbReference type="EMBL" id="AAXKXX010000009">
    <property type="protein sequence ID" value="EGQ4384900.1"/>
    <property type="molecule type" value="Genomic_DNA"/>
</dbReference>
<keyword evidence="6" id="KW-0255">Endonuclease</keyword>
<keyword evidence="1" id="KW-0540">Nuclease</keyword>
<keyword evidence="2" id="KW-0378">Hydrolase</keyword>
<name>A0A8H9BV17_STAPS</name>
<proteinExistence type="inferred from homology"/>
<dbReference type="SMART" id="SM00507">
    <property type="entry name" value="HNHc"/>
    <property type="match status" value="1"/>
</dbReference>
<dbReference type="AlphaFoldDB" id="A0A8H9BV17"/>
<evidence type="ECO:0000256" key="4">
    <source>
        <dbReference type="ARBA" id="ARBA00040194"/>
    </source>
</evidence>
<dbReference type="GO" id="GO:0003676">
    <property type="term" value="F:nucleic acid binding"/>
    <property type="evidence" value="ECO:0007669"/>
    <property type="project" value="InterPro"/>
</dbReference>
<dbReference type="Gene3D" id="1.10.30.50">
    <property type="match status" value="1"/>
</dbReference>
<organism evidence="6 7">
    <name type="scientific">Staphylococcus pseudintermedius</name>
    <dbReference type="NCBI Taxonomy" id="283734"/>
    <lineage>
        <taxon>Bacteria</taxon>
        <taxon>Bacillati</taxon>
        <taxon>Bacillota</taxon>
        <taxon>Bacilli</taxon>
        <taxon>Bacillales</taxon>
        <taxon>Staphylococcaceae</taxon>
        <taxon>Staphylococcus</taxon>
        <taxon>Staphylococcus intermedius group</taxon>
    </lineage>
</organism>
<keyword evidence="7" id="KW-1185">Reference proteome</keyword>
<evidence type="ECO:0000256" key="1">
    <source>
        <dbReference type="ARBA" id="ARBA00022722"/>
    </source>
</evidence>
<feature type="domain" description="HNH nuclease" evidence="5">
    <location>
        <begin position="18"/>
        <end position="81"/>
    </location>
</feature>
<comment type="caution">
    <text evidence="6">The sequence shown here is derived from an EMBL/GenBank/DDBJ whole genome shotgun (WGS) entry which is preliminary data.</text>
</comment>
<dbReference type="RefSeq" id="WP_100008560.1">
    <property type="nucleotide sequence ID" value="NZ_CAJESV010000005.1"/>
</dbReference>
<accession>A0A8H9BV17</accession>